<name>A0A517T8P7_9PLAN</name>
<dbReference type="RefSeq" id="WP_145262167.1">
    <property type="nucleotide sequence ID" value="NZ_CP036316.1"/>
</dbReference>
<protein>
    <submittedName>
        <fullName evidence="1">Uncharacterized protein</fullName>
    </submittedName>
</protein>
<keyword evidence="2" id="KW-1185">Reference proteome</keyword>
<proteinExistence type="predicted"/>
<dbReference type="AlphaFoldDB" id="A0A517T8P7"/>
<reference evidence="1 2" key="1">
    <citation type="submission" date="2019-02" db="EMBL/GenBank/DDBJ databases">
        <title>Deep-cultivation of Planctomycetes and their phenomic and genomic characterization uncovers novel biology.</title>
        <authorList>
            <person name="Wiegand S."/>
            <person name="Jogler M."/>
            <person name="Boedeker C."/>
            <person name="Pinto D."/>
            <person name="Vollmers J."/>
            <person name="Rivas-Marin E."/>
            <person name="Kohn T."/>
            <person name="Peeters S.H."/>
            <person name="Heuer A."/>
            <person name="Rast P."/>
            <person name="Oberbeckmann S."/>
            <person name="Bunk B."/>
            <person name="Jeske O."/>
            <person name="Meyerdierks A."/>
            <person name="Storesund J.E."/>
            <person name="Kallscheuer N."/>
            <person name="Luecker S."/>
            <person name="Lage O.M."/>
            <person name="Pohl T."/>
            <person name="Merkel B.J."/>
            <person name="Hornburger P."/>
            <person name="Mueller R.-W."/>
            <person name="Bruemmer F."/>
            <person name="Labrenz M."/>
            <person name="Spormann A.M."/>
            <person name="Op den Camp H."/>
            <person name="Overmann J."/>
            <person name="Amann R."/>
            <person name="Jetten M.S.M."/>
            <person name="Mascher T."/>
            <person name="Medema M.H."/>
            <person name="Devos D.P."/>
            <person name="Kaster A.-K."/>
            <person name="Ovreas L."/>
            <person name="Rohde M."/>
            <person name="Galperin M.Y."/>
            <person name="Jogler C."/>
        </authorList>
    </citation>
    <scope>NUCLEOTIDE SEQUENCE [LARGE SCALE GENOMIC DNA]</scope>
    <source>
        <strain evidence="1 2">V22</strain>
    </source>
</reference>
<organism evidence="1 2">
    <name type="scientific">Calycomorphotria hydatis</name>
    <dbReference type="NCBI Taxonomy" id="2528027"/>
    <lineage>
        <taxon>Bacteria</taxon>
        <taxon>Pseudomonadati</taxon>
        <taxon>Planctomycetota</taxon>
        <taxon>Planctomycetia</taxon>
        <taxon>Planctomycetales</taxon>
        <taxon>Planctomycetaceae</taxon>
        <taxon>Calycomorphotria</taxon>
    </lineage>
</organism>
<dbReference type="Proteomes" id="UP000319976">
    <property type="component" value="Chromosome"/>
</dbReference>
<dbReference type="KEGG" id="chya:V22_19860"/>
<sequence>MSDRYLISDEWCRQIPFLHQILAGTRSPSDFPSPTKLVDLKESCAVWETLHYLFLFLLDWENPVKGLAWWYQHGQPTGDSKLLHTVKHLWGSDDAIDYYAAWAWSNYEQVTDVLHSDSEFPARGWWAEFNKCPEPVWHDPYHGGNNPLHLGHSEMDSYAWIGAMSICRVHRRCF</sequence>
<accession>A0A517T8P7</accession>
<dbReference type="EMBL" id="CP036316">
    <property type="protein sequence ID" value="QDT64745.1"/>
    <property type="molecule type" value="Genomic_DNA"/>
</dbReference>
<dbReference type="OrthoDB" id="6017720at2"/>
<evidence type="ECO:0000313" key="1">
    <source>
        <dbReference type="EMBL" id="QDT64745.1"/>
    </source>
</evidence>
<gene>
    <name evidence="1" type="ORF">V22_19860</name>
</gene>
<evidence type="ECO:0000313" key="2">
    <source>
        <dbReference type="Proteomes" id="UP000319976"/>
    </source>
</evidence>